<comment type="caution">
    <text evidence="4">The sequence shown here is derived from an EMBL/GenBank/DDBJ whole genome shotgun (WGS) entry which is preliminary data.</text>
</comment>
<feature type="transmembrane region" description="Helical" evidence="2">
    <location>
        <begin position="58"/>
        <end position="81"/>
    </location>
</feature>
<keyword evidence="2" id="KW-0472">Membrane</keyword>
<accession>A0AAD7U1J4</accession>
<feature type="transmembrane region" description="Helical" evidence="2">
    <location>
        <begin position="20"/>
        <end position="38"/>
    </location>
</feature>
<proteinExistence type="predicted"/>
<protein>
    <recommendedName>
        <fullName evidence="3">DUF6534 domain-containing protein</fullName>
    </recommendedName>
</protein>
<dbReference type="EMBL" id="JAPEVG010000046">
    <property type="protein sequence ID" value="KAJ8489626.1"/>
    <property type="molecule type" value="Genomic_DNA"/>
</dbReference>
<feature type="transmembrane region" description="Helical" evidence="2">
    <location>
        <begin position="236"/>
        <end position="256"/>
    </location>
</feature>
<evidence type="ECO:0000259" key="3">
    <source>
        <dbReference type="Pfam" id="PF20152"/>
    </source>
</evidence>
<evidence type="ECO:0000256" key="1">
    <source>
        <dbReference type="SAM" id="MobiDB-lite"/>
    </source>
</evidence>
<feature type="compositionally biased region" description="Basic and acidic residues" evidence="1">
    <location>
        <begin position="319"/>
        <end position="341"/>
    </location>
</feature>
<dbReference type="Pfam" id="PF20152">
    <property type="entry name" value="DUF6534"/>
    <property type="match status" value="1"/>
</dbReference>
<keyword evidence="5" id="KW-1185">Reference proteome</keyword>
<feature type="transmembrane region" description="Helical" evidence="2">
    <location>
        <begin position="96"/>
        <end position="115"/>
    </location>
</feature>
<feature type="transmembrane region" description="Helical" evidence="2">
    <location>
        <begin position="165"/>
        <end position="189"/>
    </location>
</feature>
<dbReference type="PANTHER" id="PTHR40465">
    <property type="entry name" value="CHROMOSOME 1, WHOLE GENOME SHOTGUN SEQUENCE"/>
    <property type="match status" value="1"/>
</dbReference>
<evidence type="ECO:0000313" key="4">
    <source>
        <dbReference type="EMBL" id="KAJ8489626.1"/>
    </source>
</evidence>
<evidence type="ECO:0000313" key="5">
    <source>
        <dbReference type="Proteomes" id="UP001215151"/>
    </source>
</evidence>
<feature type="transmembrane region" description="Helical" evidence="2">
    <location>
        <begin position="127"/>
        <end position="145"/>
    </location>
</feature>
<keyword evidence="2" id="KW-0812">Transmembrane</keyword>
<evidence type="ECO:0000256" key="2">
    <source>
        <dbReference type="SAM" id="Phobius"/>
    </source>
</evidence>
<sequence>MSSSLGGPFASLLDQFKTGIGSWLVGTFLSTLLVGMLLQQTFRYFRLYPNDPRYMKIWVITAVILQMLTTAMVMHVAYYYLVSNYLDLTVWTRGDVWSAPAVPIVGSINNLVFFARRVYMIGRRYSLVVLSAMVMVLASCGFFIARSVQGYTQPDIVASVSTGGWIINVASVLLLLGDVQLTGILVYVLHKNRGSIRRTNSMVDILIAYAISSGSLICVINIVSLILSIVFPHVPIFSAASLVSQAVYTNSFIVALNTRQFVQSRGELDNTNIDTVIVLGEKPGSSGNASAQVSLPLTSMVFAEGPSRSQLDGTVLEASHSDESLRHPGKEFSECDLEKNAEPVAPYV</sequence>
<dbReference type="PANTHER" id="PTHR40465:SF1">
    <property type="entry name" value="DUF6534 DOMAIN-CONTAINING PROTEIN"/>
    <property type="match status" value="1"/>
</dbReference>
<dbReference type="InterPro" id="IPR045339">
    <property type="entry name" value="DUF6534"/>
</dbReference>
<reference evidence="4" key="1">
    <citation type="submission" date="2022-11" db="EMBL/GenBank/DDBJ databases">
        <title>Genome Sequence of Cubamyces cubensis.</title>
        <authorList>
            <person name="Buettner E."/>
        </authorList>
    </citation>
    <scope>NUCLEOTIDE SEQUENCE</scope>
    <source>
        <strain evidence="4">MPL-01</strain>
    </source>
</reference>
<dbReference type="Proteomes" id="UP001215151">
    <property type="component" value="Unassembled WGS sequence"/>
</dbReference>
<organism evidence="4 5">
    <name type="scientific">Trametes cubensis</name>
    <dbReference type="NCBI Taxonomy" id="1111947"/>
    <lineage>
        <taxon>Eukaryota</taxon>
        <taxon>Fungi</taxon>
        <taxon>Dikarya</taxon>
        <taxon>Basidiomycota</taxon>
        <taxon>Agaricomycotina</taxon>
        <taxon>Agaricomycetes</taxon>
        <taxon>Polyporales</taxon>
        <taxon>Polyporaceae</taxon>
        <taxon>Trametes</taxon>
    </lineage>
</organism>
<dbReference type="AlphaFoldDB" id="A0AAD7U1J4"/>
<keyword evidence="2" id="KW-1133">Transmembrane helix</keyword>
<feature type="domain" description="DUF6534" evidence="3">
    <location>
        <begin position="176"/>
        <end position="260"/>
    </location>
</feature>
<feature type="region of interest" description="Disordered" evidence="1">
    <location>
        <begin position="317"/>
        <end position="348"/>
    </location>
</feature>
<name>A0AAD7U1J4_9APHY</name>
<feature type="transmembrane region" description="Helical" evidence="2">
    <location>
        <begin position="201"/>
        <end position="230"/>
    </location>
</feature>
<gene>
    <name evidence="4" type="ORF">ONZ51_g2824</name>
</gene>